<reference evidence="1 2" key="1">
    <citation type="submission" date="2017-05" db="EMBL/GenBank/DDBJ databases">
        <authorList>
            <person name="Varghese N."/>
            <person name="Submissions S."/>
        </authorList>
    </citation>
    <scope>NUCLEOTIDE SEQUENCE [LARGE SCALE GENOMIC DNA]</scope>
    <source>
        <strain evidence="1 2">DSM 21194</strain>
    </source>
</reference>
<dbReference type="AlphaFoldDB" id="A0A521AAB5"/>
<gene>
    <name evidence="1" type="ORF">SAMN06265218_1011</name>
</gene>
<organism evidence="1 2">
    <name type="scientific">Fodinibius sediminis</name>
    <dbReference type="NCBI Taxonomy" id="1214077"/>
    <lineage>
        <taxon>Bacteria</taxon>
        <taxon>Pseudomonadati</taxon>
        <taxon>Balneolota</taxon>
        <taxon>Balneolia</taxon>
        <taxon>Balneolales</taxon>
        <taxon>Balneolaceae</taxon>
        <taxon>Fodinibius</taxon>
    </lineage>
</organism>
<evidence type="ECO:0000313" key="2">
    <source>
        <dbReference type="Proteomes" id="UP000317593"/>
    </source>
</evidence>
<dbReference type="Proteomes" id="UP000317593">
    <property type="component" value="Unassembled WGS sequence"/>
</dbReference>
<protein>
    <recommendedName>
        <fullName evidence="3">IS1595 family transposase</fullName>
    </recommendedName>
</protein>
<accession>A0A521AAB5</accession>
<dbReference type="EMBL" id="FXTH01000001">
    <property type="protein sequence ID" value="SMO31734.1"/>
    <property type="molecule type" value="Genomic_DNA"/>
</dbReference>
<feature type="non-terminal residue" evidence="1">
    <location>
        <position position="41"/>
    </location>
</feature>
<name>A0A521AAB5_9BACT</name>
<evidence type="ECO:0000313" key="1">
    <source>
        <dbReference type="EMBL" id="SMO31734.1"/>
    </source>
</evidence>
<sequence length="41" mass="4821">MNNKYYKRSRISEAKFRHLIRCFSLDLTASETAELTGISLR</sequence>
<proteinExistence type="predicted"/>
<evidence type="ECO:0008006" key="3">
    <source>
        <dbReference type="Google" id="ProtNLM"/>
    </source>
</evidence>
<keyword evidence="2" id="KW-1185">Reference proteome</keyword>